<keyword evidence="4 7" id="KW-0256">Endoplasmic reticulum</keyword>
<feature type="transmembrane region" description="Helical" evidence="7">
    <location>
        <begin position="92"/>
        <end position="112"/>
    </location>
</feature>
<feature type="transmembrane region" description="Helical" evidence="7">
    <location>
        <begin position="51"/>
        <end position="72"/>
    </location>
</feature>
<feature type="transmembrane region" description="Helical" evidence="7">
    <location>
        <begin position="12"/>
        <end position="30"/>
    </location>
</feature>
<dbReference type="Pfam" id="PF04511">
    <property type="entry name" value="DER1"/>
    <property type="match status" value="1"/>
</dbReference>
<dbReference type="InterPro" id="IPR035952">
    <property type="entry name" value="Rhomboid-like_sf"/>
</dbReference>
<evidence type="ECO:0000256" key="1">
    <source>
        <dbReference type="ARBA" id="ARBA00004477"/>
    </source>
</evidence>
<dbReference type="InParanoid" id="A0A1E7FWN4"/>
<dbReference type="GO" id="GO:0006950">
    <property type="term" value="P:response to stress"/>
    <property type="evidence" value="ECO:0007669"/>
    <property type="project" value="UniProtKB-ARBA"/>
</dbReference>
<keyword evidence="9" id="KW-1185">Reference proteome</keyword>
<evidence type="ECO:0000313" key="9">
    <source>
        <dbReference type="Proteomes" id="UP000095751"/>
    </source>
</evidence>
<evidence type="ECO:0000313" key="8">
    <source>
        <dbReference type="EMBL" id="OEU22547.1"/>
    </source>
</evidence>
<keyword evidence="6 7" id="KW-0472">Membrane</keyword>
<dbReference type="InterPro" id="IPR007599">
    <property type="entry name" value="DER1"/>
</dbReference>
<protein>
    <recommendedName>
        <fullName evidence="7">Derlin</fullName>
    </recommendedName>
</protein>
<dbReference type="AlphaFoldDB" id="A0A1E7FWN4"/>
<dbReference type="GO" id="GO:0005789">
    <property type="term" value="C:endoplasmic reticulum membrane"/>
    <property type="evidence" value="ECO:0007669"/>
    <property type="project" value="UniProtKB-SubCell"/>
</dbReference>
<dbReference type="Proteomes" id="UP000095751">
    <property type="component" value="Unassembled WGS sequence"/>
</dbReference>
<evidence type="ECO:0000256" key="4">
    <source>
        <dbReference type="ARBA" id="ARBA00022824"/>
    </source>
</evidence>
<comment type="caution">
    <text evidence="7">Lacks conserved residue(s) required for the propagation of feature annotation.</text>
</comment>
<dbReference type="PANTHER" id="PTHR11009">
    <property type="entry name" value="DER1-LIKE PROTEIN, DERLIN"/>
    <property type="match status" value="1"/>
</dbReference>
<reference evidence="8 9" key="1">
    <citation type="submission" date="2016-09" db="EMBL/GenBank/DDBJ databases">
        <title>Extensive genetic diversity and differential bi-allelic expression allows diatom success in the polar Southern Ocean.</title>
        <authorList>
            <consortium name="DOE Joint Genome Institute"/>
            <person name="Mock T."/>
            <person name="Otillar R.P."/>
            <person name="Strauss J."/>
            <person name="Dupont C."/>
            <person name="Frickenhaus S."/>
            <person name="Maumus F."/>
            <person name="Mcmullan M."/>
            <person name="Sanges R."/>
            <person name="Schmutz J."/>
            <person name="Toseland A."/>
            <person name="Valas R."/>
            <person name="Veluchamy A."/>
            <person name="Ward B.J."/>
            <person name="Allen A."/>
            <person name="Barry K."/>
            <person name="Falciatore A."/>
            <person name="Ferrante M."/>
            <person name="Fortunato A.E."/>
            <person name="Gloeckner G."/>
            <person name="Gruber A."/>
            <person name="Hipkin R."/>
            <person name="Janech M."/>
            <person name="Kroth P."/>
            <person name="Leese F."/>
            <person name="Lindquist E."/>
            <person name="Lyon B.R."/>
            <person name="Martin J."/>
            <person name="Mayer C."/>
            <person name="Parker M."/>
            <person name="Quesneville H."/>
            <person name="Raymond J."/>
            <person name="Uhlig C."/>
            <person name="Valentin K.U."/>
            <person name="Worden A.Z."/>
            <person name="Armbrust E.V."/>
            <person name="Bowler C."/>
            <person name="Green B."/>
            <person name="Moulton V."/>
            <person name="Van Oosterhout C."/>
            <person name="Grigoriev I."/>
        </authorList>
    </citation>
    <scope>NUCLEOTIDE SEQUENCE [LARGE SCALE GENOMIC DNA]</scope>
    <source>
        <strain evidence="8 9">CCMP1102</strain>
    </source>
</reference>
<dbReference type="KEGG" id="fcy:FRACYDRAFT_143375"/>
<comment type="subcellular location">
    <subcellularLocation>
        <location evidence="1 7">Endoplasmic reticulum membrane</location>
        <topology evidence="1 7">Multi-pass membrane protein</topology>
    </subcellularLocation>
</comment>
<proteinExistence type="inferred from homology"/>
<organism evidence="8 9">
    <name type="scientific">Fragilariopsis cylindrus CCMP1102</name>
    <dbReference type="NCBI Taxonomy" id="635003"/>
    <lineage>
        <taxon>Eukaryota</taxon>
        <taxon>Sar</taxon>
        <taxon>Stramenopiles</taxon>
        <taxon>Ochrophyta</taxon>
        <taxon>Bacillariophyta</taxon>
        <taxon>Bacillariophyceae</taxon>
        <taxon>Bacillariophycidae</taxon>
        <taxon>Bacillariales</taxon>
        <taxon>Bacillariaceae</taxon>
        <taxon>Fragilariopsis</taxon>
    </lineage>
</organism>
<keyword evidence="3 7" id="KW-0812">Transmembrane</keyword>
<dbReference type="SUPFAM" id="SSF144091">
    <property type="entry name" value="Rhomboid-like"/>
    <property type="match status" value="1"/>
</dbReference>
<dbReference type="OrthoDB" id="1716531at2759"/>
<feature type="non-terminal residue" evidence="8">
    <location>
        <position position="186"/>
    </location>
</feature>
<evidence type="ECO:0000256" key="7">
    <source>
        <dbReference type="RuleBase" id="RU363059"/>
    </source>
</evidence>
<accession>A0A1E7FWN4</accession>
<evidence type="ECO:0000256" key="5">
    <source>
        <dbReference type="ARBA" id="ARBA00022989"/>
    </source>
</evidence>
<comment type="function">
    <text evidence="7">May be involved in the degradation of misfolded endoplasmic reticulum (ER) luminal proteins.</text>
</comment>
<dbReference type="EMBL" id="KV784353">
    <property type="protein sequence ID" value="OEU22547.1"/>
    <property type="molecule type" value="Genomic_DNA"/>
</dbReference>
<name>A0A1E7FWN4_9STRA</name>
<evidence type="ECO:0000256" key="6">
    <source>
        <dbReference type="ARBA" id="ARBA00023136"/>
    </source>
</evidence>
<feature type="non-terminal residue" evidence="8">
    <location>
        <position position="1"/>
    </location>
</feature>
<evidence type="ECO:0000256" key="2">
    <source>
        <dbReference type="ARBA" id="ARBA00008917"/>
    </source>
</evidence>
<keyword evidence="5 7" id="KW-1133">Transmembrane helix</keyword>
<sequence>IIEAYHTTPPFTKAYLTSSFVVTALGAILTNNEFPPLLTLDWTKVFKSFQIWRPFTAFLNLGSFGPIGYPMTIHFVHQYMSSLERSSHNKPYDFWIMILFGMTSMVVGYPMMKLNSRFLGHNISTFLTYIWSRMYEGMDVGVFDFIHIKAEVLPWFMLAQTFLLEGEPPTLDFLGIVFGHVYYHFK</sequence>
<evidence type="ECO:0000256" key="3">
    <source>
        <dbReference type="ARBA" id="ARBA00022692"/>
    </source>
</evidence>
<comment type="similarity">
    <text evidence="2 7">Belongs to the derlin family.</text>
</comment>
<gene>
    <name evidence="8" type="ORF">FRACYDRAFT_143375</name>
</gene>